<evidence type="ECO:0000256" key="8">
    <source>
        <dbReference type="ARBA" id="ARBA00022991"/>
    </source>
</evidence>
<dbReference type="GO" id="GO:0007601">
    <property type="term" value="P:visual perception"/>
    <property type="evidence" value="ECO:0007669"/>
    <property type="project" value="UniProtKB-KW"/>
</dbReference>
<feature type="transmembrane region" description="Helical" evidence="18">
    <location>
        <begin position="317"/>
        <end position="336"/>
    </location>
</feature>
<dbReference type="InterPro" id="IPR050125">
    <property type="entry name" value="GPCR_opsins"/>
</dbReference>
<keyword evidence="4" id="KW-0716">Sensory transduction</keyword>
<accession>A0A9P0GVA1</accession>
<evidence type="ECO:0000256" key="17">
    <source>
        <dbReference type="SAM" id="Coils"/>
    </source>
</evidence>
<comment type="subcellular location">
    <subcellularLocation>
        <location evidence="1">Membrane</location>
        <topology evidence="1">Multi-pass membrane protein</topology>
    </subcellularLocation>
</comment>
<keyword evidence="8" id="KW-0157">Chromophore</keyword>
<evidence type="ECO:0000256" key="12">
    <source>
        <dbReference type="ARBA" id="ARBA00023170"/>
    </source>
</evidence>
<evidence type="ECO:0000256" key="9">
    <source>
        <dbReference type="ARBA" id="ARBA00023040"/>
    </source>
</evidence>
<keyword evidence="17" id="KW-0175">Coiled coil</keyword>
<evidence type="ECO:0000256" key="16">
    <source>
        <dbReference type="RuleBase" id="RU000688"/>
    </source>
</evidence>
<comment type="similarity">
    <text evidence="2 16">Belongs to the G-protein coupled receptor 1 family.</text>
</comment>
<dbReference type="PANTHER" id="PTHR24240">
    <property type="entry name" value="OPSIN"/>
    <property type="match status" value="1"/>
</dbReference>
<dbReference type="GO" id="GO:0007602">
    <property type="term" value="P:phototransduction"/>
    <property type="evidence" value="ECO:0007669"/>
    <property type="project" value="UniProtKB-KW"/>
</dbReference>
<reference evidence="20" key="2">
    <citation type="submission" date="2022-10" db="EMBL/GenBank/DDBJ databases">
        <authorList>
            <consortium name="ENA_rothamsted_submissions"/>
            <consortium name="culmorum"/>
            <person name="King R."/>
        </authorList>
    </citation>
    <scope>NUCLEOTIDE SEQUENCE</scope>
</reference>
<dbReference type="Proteomes" id="UP001153737">
    <property type="component" value="Chromosome 8"/>
</dbReference>
<dbReference type="GO" id="GO:0009881">
    <property type="term" value="F:photoreceptor activity"/>
    <property type="evidence" value="ECO:0007669"/>
    <property type="project" value="UniProtKB-KW"/>
</dbReference>
<evidence type="ECO:0000256" key="14">
    <source>
        <dbReference type="ARBA" id="ARBA00023224"/>
    </source>
</evidence>
<keyword evidence="15" id="KW-0844">Vision</keyword>
<dbReference type="GO" id="GO:0016020">
    <property type="term" value="C:membrane"/>
    <property type="evidence" value="ECO:0007669"/>
    <property type="project" value="UniProtKB-SubCell"/>
</dbReference>
<dbReference type="CDD" id="cd15079">
    <property type="entry name" value="7tmA_photoreceptors_insect"/>
    <property type="match status" value="1"/>
</dbReference>
<dbReference type="Pfam" id="PF00001">
    <property type="entry name" value="7tm_1"/>
    <property type="match status" value="1"/>
</dbReference>
<feature type="domain" description="G-protein coupled receptors family 1 profile" evidence="19">
    <location>
        <begin position="71"/>
        <end position="334"/>
    </location>
</feature>
<keyword evidence="5 16" id="KW-0812">Transmembrane</keyword>
<dbReference type="EMBL" id="OU896714">
    <property type="protein sequence ID" value="CAH1180438.1"/>
    <property type="molecule type" value="Genomic_DNA"/>
</dbReference>
<dbReference type="PRINTS" id="PR00577">
    <property type="entry name" value="OPSINRH3RH4"/>
</dbReference>
<keyword evidence="13" id="KW-0325">Glycoprotein</keyword>
<keyword evidence="9 16" id="KW-0297">G-protein coupled receptor</keyword>
<keyword evidence="11" id="KW-1015">Disulfide bond</keyword>
<dbReference type="FunFam" id="1.20.1070.10:FF:000044">
    <property type="entry name" value="Opsin, ultraviolet-sensitive"/>
    <property type="match status" value="1"/>
</dbReference>
<dbReference type="InterPro" id="IPR017452">
    <property type="entry name" value="GPCR_Rhodpsn_7TM"/>
</dbReference>
<dbReference type="AlphaFoldDB" id="A0A9P0GVA1"/>
<evidence type="ECO:0000256" key="2">
    <source>
        <dbReference type="ARBA" id="ARBA00010663"/>
    </source>
</evidence>
<keyword evidence="10 18" id="KW-0472">Membrane</keyword>
<reference evidence="20" key="1">
    <citation type="submission" date="2022-01" db="EMBL/GenBank/DDBJ databases">
        <authorList>
            <person name="King R."/>
        </authorList>
    </citation>
    <scope>NUCLEOTIDE SEQUENCE</scope>
</reference>
<keyword evidence="3" id="KW-0600">Photoreceptor protein</keyword>
<protein>
    <recommendedName>
        <fullName evidence="19">G-protein coupled receptors family 1 profile domain-containing protein</fullName>
    </recommendedName>
</protein>
<dbReference type="Gene3D" id="1.20.1070.10">
    <property type="entry name" value="Rhodopsin 7-helix transmembrane proteins"/>
    <property type="match status" value="1"/>
</dbReference>
<keyword evidence="7 18" id="KW-1133">Transmembrane helix</keyword>
<evidence type="ECO:0000256" key="1">
    <source>
        <dbReference type="ARBA" id="ARBA00004141"/>
    </source>
</evidence>
<evidence type="ECO:0000256" key="15">
    <source>
        <dbReference type="ARBA" id="ARBA00023305"/>
    </source>
</evidence>
<feature type="transmembrane region" description="Helical" evidence="18">
    <location>
        <begin position="53"/>
        <end position="79"/>
    </location>
</feature>
<evidence type="ECO:0000256" key="6">
    <source>
        <dbReference type="ARBA" id="ARBA00022925"/>
    </source>
</evidence>
<proteinExistence type="inferred from homology"/>
<evidence type="ECO:0000313" key="20">
    <source>
        <dbReference type="EMBL" id="CAH1180438.1"/>
    </source>
</evidence>
<evidence type="ECO:0000313" key="21">
    <source>
        <dbReference type="Proteomes" id="UP001153737"/>
    </source>
</evidence>
<dbReference type="InterPro" id="IPR027430">
    <property type="entry name" value="Retinal_BS"/>
</dbReference>
<feature type="transmembrane region" description="Helical" evidence="18">
    <location>
        <begin position="216"/>
        <end position="237"/>
    </location>
</feature>
<keyword evidence="12 16" id="KW-0675">Receptor</keyword>
<evidence type="ECO:0000259" key="19">
    <source>
        <dbReference type="PROSITE" id="PS50262"/>
    </source>
</evidence>
<dbReference type="PROSITE" id="PS50262">
    <property type="entry name" value="G_PROTEIN_RECEP_F1_2"/>
    <property type="match status" value="1"/>
</dbReference>
<dbReference type="PROSITE" id="PS00238">
    <property type="entry name" value="OPSIN"/>
    <property type="match status" value="1"/>
</dbReference>
<evidence type="ECO:0000256" key="3">
    <source>
        <dbReference type="ARBA" id="ARBA00022543"/>
    </source>
</evidence>
<evidence type="ECO:0000256" key="7">
    <source>
        <dbReference type="ARBA" id="ARBA00022989"/>
    </source>
</evidence>
<dbReference type="SUPFAM" id="SSF81321">
    <property type="entry name" value="Family A G protein-coupled receptor-like"/>
    <property type="match status" value="1"/>
</dbReference>
<dbReference type="GO" id="GO:0004930">
    <property type="term" value="F:G protein-coupled receptor activity"/>
    <property type="evidence" value="ECO:0007669"/>
    <property type="project" value="UniProtKB-KW"/>
</dbReference>
<feature type="transmembrane region" description="Helical" evidence="18">
    <location>
        <begin position="91"/>
        <end position="112"/>
    </location>
</feature>
<dbReference type="InterPro" id="IPR001760">
    <property type="entry name" value="Opsin"/>
</dbReference>
<evidence type="ECO:0000256" key="11">
    <source>
        <dbReference type="ARBA" id="ARBA00023157"/>
    </source>
</evidence>
<evidence type="ECO:0000256" key="4">
    <source>
        <dbReference type="ARBA" id="ARBA00022606"/>
    </source>
</evidence>
<sequence>MGLLNWTNINPQSRVMKPIEEFDGPRLGWNVPPEELIYVPEHWLAYPDVDKSLHLLLGMVYFFFFVASLIGNGLVLWIFSSAKSLRTASNMFVVNLAFCDFVMMLKSPVFLYNSFSQGYAMGHIGCQIFGTMGASTGIGAGMTNACIAYDRYTTITRPFDGKITRTKALVMIIFVWLYATPWTVLPLLEIWGRFVPEGYLTTCSFDYLTRTFDNRLFVASIFTFSYVLPMSLIIYFYSQIVSKVFSHEKALREQAKKMNVESLRANQQQQAESAELRIAKAALTVCFMFVASWTPYAVLALIGAFGDQSLLTPGVSMIPAVTCKLVACVDPFIYAISHPRYRIELQNRLPWLAIKEGDATSTATDVATTAESAAIST</sequence>
<dbReference type="PROSITE" id="PS00237">
    <property type="entry name" value="G_PROTEIN_RECEP_F1_1"/>
    <property type="match status" value="1"/>
</dbReference>
<feature type="transmembrane region" description="Helical" evidence="18">
    <location>
        <begin position="281"/>
        <end position="305"/>
    </location>
</feature>
<dbReference type="InterPro" id="IPR000276">
    <property type="entry name" value="GPCR_Rhodpsn"/>
</dbReference>
<feature type="transmembrane region" description="Helical" evidence="18">
    <location>
        <begin position="168"/>
        <end position="188"/>
    </location>
</feature>
<keyword evidence="21" id="KW-1185">Reference proteome</keyword>
<feature type="transmembrane region" description="Helical" evidence="18">
    <location>
        <begin position="124"/>
        <end position="147"/>
    </location>
</feature>
<organism evidence="20 21">
    <name type="scientific">Phaedon cochleariae</name>
    <name type="common">Mustard beetle</name>
    <dbReference type="NCBI Taxonomy" id="80249"/>
    <lineage>
        <taxon>Eukaryota</taxon>
        <taxon>Metazoa</taxon>
        <taxon>Ecdysozoa</taxon>
        <taxon>Arthropoda</taxon>
        <taxon>Hexapoda</taxon>
        <taxon>Insecta</taxon>
        <taxon>Pterygota</taxon>
        <taxon>Neoptera</taxon>
        <taxon>Endopterygota</taxon>
        <taxon>Coleoptera</taxon>
        <taxon>Polyphaga</taxon>
        <taxon>Cucujiformia</taxon>
        <taxon>Chrysomeloidea</taxon>
        <taxon>Chrysomelidae</taxon>
        <taxon>Chrysomelinae</taxon>
        <taxon>Chrysomelini</taxon>
        <taxon>Phaedon</taxon>
    </lineage>
</organism>
<evidence type="ECO:0000256" key="18">
    <source>
        <dbReference type="SAM" id="Phobius"/>
    </source>
</evidence>
<evidence type="ECO:0000256" key="13">
    <source>
        <dbReference type="ARBA" id="ARBA00023180"/>
    </source>
</evidence>
<feature type="coiled-coil region" evidence="17">
    <location>
        <begin position="257"/>
        <end position="284"/>
    </location>
</feature>
<gene>
    <name evidence="20" type="ORF">PHAECO_LOCUS11805</name>
</gene>
<name>A0A9P0GVA1_PHACE</name>
<dbReference type="OrthoDB" id="2105199at2759"/>
<evidence type="ECO:0000256" key="10">
    <source>
        <dbReference type="ARBA" id="ARBA00023136"/>
    </source>
</evidence>
<keyword evidence="6" id="KW-0681">Retinal protein</keyword>
<keyword evidence="14 16" id="KW-0807">Transducer</keyword>
<dbReference type="PRINTS" id="PR00237">
    <property type="entry name" value="GPCRRHODOPSN"/>
</dbReference>
<evidence type="ECO:0000256" key="5">
    <source>
        <dbReference type="ARBA" id="ARBA00022692"/>
    </source>
</evidence>